<reference evidence="2 3" key="1">
    <citation type="submission" date="2020-07" db="EMBL/GenBank/DDBJ databases">
        <title>Genomic Encyclopedia of Type Strains, Phase IV (KMG-V): Genome sequencing to study the core and pangenomes of soil and plant-associated prokaryotes.</title>
        <authorList>
            <person name="Whitman W."/>
        </authorList>
    </citation>
    <scope>NUCLEOTIDE SEQUENCE [LARGE SCALE GENOMIC DNA]</scope>
    <source>
        <strain evidence="2 3">AN3</strain>
    </source>
</reference>
<organism evidence="2 3">
    <name type="scientific">Phyllobacterium myrsinacearum</name>
    <dbReference type="NCBI Taxonomy" id="28101"/>
    <lineage>
        <taxon>Bacteria</taxon>
        <taxon>Pseudomonadati</taxon>
        <taxon>Pseudomonadota</taxon>
        <taxon>Alphaproteobacteria</taxon>
        <taxon>Hyphomicrobiales</taxon>
        <taxon>Phyllobacteriaceae</taxon>
        <taxon>Phyllobacterium</taxon>
    </lineage>
</organism>
<sequence length="213" mass="23432">MYRPPAFREDRLDVMHDLIRKHPLAMLVTGGEHGLMANLIPFEIDPGASSNGTLRAHLAKANDQVAALQAGAEAMIIFQGPNTYVTPSWYATKREHGKVVPTWNYVVVQAWGTPHVEDGADWLRRQIGSLTRTHEAGRAQPWSVEDAPDNFIAGQIKGIIGIEIPITRIEGKWKVSQNRAEADRTGVADGLRREGPESEAMARIVDERGKPGG</sequence>
<name>A0A839EA87_9HYPH</name>
<dbReference type="RefSeq" id="WP_182547549.1">
    <property type="nucleotide sequence ID" value="NZ_JACGXN010000001.1"/>
</dbReference>
<keyword evidence="3" id="KW-1185">Reference proteome</keyword>
<feature type="compositionally biased region" description="Basic and acidic residues" evidence="1">
    <location>
        <begin position="185"/>
        <end position="196"/>
    </location>
</feature>
<feature type="region of interest" description="Disordered" evidence="1">
    <location>
        <begin position="185"/>
        <end position="213"/>
    </location>
</feature>
<dbReference type="Proteomes" id="UP000549052">
    <property type="component" value="Unassembled WGS sequence"/>
</dbReference>
<dbReference type="InterPro" id="IPR012349">
    <property type="entry name" value="Split_barrel_FMN-bd"/>
</dbReference>
<dbReference type="PANTHER" id="PTHR35802:SF1">
    <property type="entry name" value="PROTEASE SYNTHASE AND SPORULATION PROTEIN PAI 2"/>
    <property type="match status" value="1"/>
</dbReference>
<dbReference type="Gene3D" id="2.30.110.10">
    <property type="entry name" value="Electron Transport, Fmn-binding Protein, Chain A"/>
    <property type="match status" value="1"/>
</dbReference>
<dbReference type="AlphaFoldDB" id="A0A839EA87"/>
<dbReference type="PIRSF" id="PIRSF010372">
    <property type="entry name" value="PaiB"/>
    <property type="match status" value="1"/>
</dbReference>
<comment type="caution">
    <text evidence="2">The sequence shown here is derived from an EMBL/GenBank/DDBJ whole genome shotgun (WGS) entry which is preliminary data.</text>
</comment>
<evidence type="ECO:0000313" key="2">
    <source>
        <dbReference type="EMBL" id="MBA8876793.1"/>
    </source>
</evidence>
<gene>
    <name evidence="2" type="ORF">FHW16_000475</name>
</gene>
<dbReference type="EMBL" id="JACGXN010000001">
    <property type="protein sequence ID" value="MBA8876793.1"/>
    <property type="molecule type" value="Genomic_DNA"/>
</dbReference>
<feature type="compositionally biased region" description="Basic and acidic residues" evidence="1">
    <location>
        <begin position="204"/>
        <end position="213"/>
    </location>
</feature>
<accession>A0A839EA87</accession>
<dbReference type="InterPro" id="IPR007396">
    <property type="entry name" value="TR_PAI2-type"/>
</dbReference>
<evidence type="ECO:0000256" key="1">
    <source>
        <dbReference type="SAM" id="MobiDB-lite"/>
    </source>
</evidence>
<proteinExistence type="predicted"/>
<dbReference type="SUPFAM" id="SSF50475">
    <property type="entry name" value="FMN-binding split barrel"/>
    <property type="match status" value="1"/>
</dbReference>
<protein>
    <submittedName>
        <fullName evidence="2">Transcriptional regulator</fullName>
    </submittedName>
</protein>
<dbReference type="Pfam" id="PF04299">
    <property type="entry name" value="FMN_bind_2"/>
    <property type="match status" value="1"/>
</dbReference>
<dbReference type="PANTHER" id="PTHR35802">
    <property type="entry name" value="PROTEASE SYNTHASE AND SPORULATION PROTEIN PAI 2"/>
    <property type="match status" value="1"/>
</dbReference>
<evidence type="ECO:0000313" key="3">
    <source>
        <dbReference type="Proteomes" id="UP000549052"/>
    </source>
</evidence>